<sequence length="394" mass="42930">MRSRLPEERHRNLADVETNGPGRAGGGVSFQRFTGPIPDLAERRHRTGGHRRMQGSGSTVSSDAFVAMIEAAGLTGHWSWCFATRAHVWSAGFFHILGLAPGAIEPGWEILRDRVHPEDRPGLPACDAALAETLCDHTFRVLRWSGCERTLKSRGELVRDLDGAVIGVAGVVFDITEQDSLWRSREADLRRNRALFDHASIVFSSMDSFPPDDYPPELRALTGLRNLDLLKDFARFVLPEQRAYRRNRLAQLVRQGQPFSMTPTLALANGHGKAFTAVMVPVEDPTGRVEGWASLMVPAGPERTPPDTARDVDPQIAAPHLRAARNLLGWSMMHLAKASGLTSAVIRRLEAPDAPSDPDACAEAARGAVILALRNAGITFALIEGGAIAVARLD</sequence>
<evidence type="ECO:0000313" key="3">
    <source>
        <dbReference type="EMBL" id="KAB1074547.1"/>
    </source>
</evidence>
<dbReference type="Gene3D" id="3.30.450.20">
    <property type="entry name" value="PAS domain"/>
    <property type="match status" value="1"/>
</dbReference>
<dbReference type="InterPro" id="IPR001387">
    <property type="entry name" value="Cro/C1-type_HTH"/>
</dbReference>
<dbReference type="AlphaFoldDB" id="A0A6L3SU30"/>
<dbReference type="InterPro" id="IPR013655">
    <property type="entry name" value="PAS_fold_3"/>
</dbReference>
<organism evidence="3 4">
    <name type="scientific">Methylobacterium soli</name>
    <dbReference type="NCBI Taxonomy" id="553447"/>
    <lineage>
        <taxon>Bacteria</taxon>
        <taxon>Pseudomonadati</taxon>
        <taxon>Pseudomonadota</taxon>
        <taxon>Alphaproteobacteria</taxon>
        <taxon>Hyphomicrobiales</taxon>
        <taxon>Methylobacteriaceae</taxon>
        <taxon>Methylobacterium</taxon>
    </lineage>
</organism>
<feature type="region of interest" description="Disordered" evidence="1">
    <location>
        <begin position="1"/>
        <end position="31"/>
    </location>
</feature>
<dbReference type="Gene3D" id="1.10.260.40">
    <property type="entry name" value="lambda repressor-like DNA-binding domains"/>
    <property type="match status" value="1"/>
</dbReference>
<dbReference type="OrthoDB" id="7905807at2"/>
<feature type="domain" description="PAS fold-3" evidence="2">
    <location>
        <begin position="88"/>
        <end position="172"/>
    </location>
</feature>
<comment type="caution">
    <text evidence="3">The sequence shown here is derived from an EMBL/GenBank/DDBJ whole genome shotgun (WGS) entry which is preliminary data.</text>
</comment>
<reference evidence="3 4" key="1">
    <citation type="submission" date="2019-09" db="EMBL/GenBank/DDBJ databases">
        <title>YIM 48816 draft genome.</title>
        <authorList>
            <person name="Jiang L."/>
        </authorList>
    </citation>
    <scope>NUCLEOTIDE SEQUENCE [LARGE SCALE GENOMIC DNA]</scope>
    <source>
        <strain evidence="3 4">YIM 48816</strain>
    </source>
</reference>
<protein>
    <submittedName>
        <fullName evidence="3">PAS domain-containing protein</fullName>
    </submittedName>
</protein>
<dbReference type="EMBL" id="VZZK01000036">
    <property type="protein sequence ID" value="KAB1074547.1"/>
    <property type="molecule type" value="Genomic_DNA"/>
</dbReference>
<dbReference type="GO" id="GO:0003677">
    <property type="term" value="F:DNA binding"/>
    <property type="evidence" value="ECO:0007669"/>
    <property type="project" value="InterPro"/>
</dbReference>
<feature type="compositionally biased region" description="Basic and acidic residues" evidence="1">
    <location>
        <begin position="1"/>
        <end position="14"/>
    </location>
</feature>
<dbReference type="Pfam" id="PF08447">
    <property type="entry name" value="PAS_3"/>
    <property type="match status" value="1"/>
</dbReference>
<dbReference type="Gene3D" id="2.10.70.100">
    <property type="match status" value="1"/>
</dbReference>
<proteinExistence type="predicted"/>
<name>A0A6L3SU30_9HYPH</name>
<dbReference type="InterPro" id="IPR010982">
    <property type="entry name" value="Lambda_DNA-bd_dom_sf"/>
</dbReference>
<evidence type="ECO:0000313" key="4">
    <source>
        <dbReference type="Proteomes" id="UP000474159"/>
    </source>
</evidence>
<dbReference type="CDD" id="cd00093">
    <property type="entry name" value="HTH_XRE"/>
    <property type="match status" value="1"/>
</dbReference>
<keyword evidence="4" id="KW-1185">Reference proteome</keyword>
<evidence type="ECO:0000256" key="1">
    <source>
        <dbReference type="SAM" id="MobiDB-lite"/>
    </source>
</evidence>
<gene>
    <name evidence="3" type="ORF">F6X53_25495</name>
</gene>
<dbReference type="InterPro" id="IPR035965">
    <property type="entry name" value="PAS-like_dom_sf"/>
</dbReference>
<dbReference type="SUPFAM" id="SSF55785">
    <property type="entry name" value="PYP-like sensor domain (PAS domain)"/>
    <property type="match status" value="1"/>
</dbReference>
<evidence type="ECO:0000259" key="2">
    <source>
        <dbReference type="Pfam" id="PF08447"/>
    </source>
</evidence>
<accession>A0A6L3SU30</accession>
<dbReference type="Proteomes" id="UP000474159">
    <property type="component" value="Unassembled WGS sequence"/>
</dbReference>